<comment type="similarity">
    <text evidence="1 4">Belongs to the serpin family.</text>
</comment>
<proteinExistence type="inferred from homology"/>
<dbReference type="InterPro" id="IPR042185">
    <property type="entry name" value="Serpin_sf_2"/>
</dbReference>
<dbReference type="Gene3D" id="2.30.39.10">
    <property type="entry name" value="Alpha-1-antitrypsin, domain 1"/>
    <property type="match status" value="1"/>
</dbReference>
<accession>A0ABQ9JTM2</accession>
<evidence type="ECO:0000259" key="5">
    <source>
        <dbReference type="SMART" id="SM00093"/>
    </source>
</evidence>
<dbReference type="InterPro" id="IPR000215">
    <property type="entry name" value="Serpin_fam"/>
</dbReference>
<dbReference type="Gene3D" id="3.30.497.10">
    <property type="entry name" value="Antithrombin, subunit I, domain 2"/>
    <property type="match status" value="1"/>
</dbReference>
<dbReference type="InterPro" id="IPR042178">
    <property type="entry name" value="Serpin_sf_1"/>
</dbReference>
<organism evidence="6 7">
    <name type="scientific">Molorchus minor</name>
    <dbReference type="NCBI Taxonomy" id="1323400"/>
    <lineage>
        <taxon>Eukaryota</taxon>
        <taxon>Metazoa</taxon>
        <taxon>Ecdysozoa</taxon>
        <taxon>Arthropoda</taxon>
        <taxon>Hexapoda</taxon>
        <taxon>Insecta</taxon>
        <taxon>Pterygota</taxon>
        <taxon>Neoptera</taxon>
        <taxon>Endopterygota</taxon>
        <taxon>Coleoptera</taxon>
        <taxon>Polyphaga</taxon>
        <taxon>Cucujiformia</taxon>
        <taxon>Chrysomeloidea</taxon>
        <taxon>Cerambycidae</taxon>
        <taxon>Lamiinae</taxon>
        <taxon>Monochamini</taxon>
        <taxon>Molorchus</taxon>
    </lineage>
</organism>
<dbReference type="PANTHER" id="PTHR11461:SF211">
    <property type="entry name" value="GH10112P-RELATED"/>
    <property type="match status" value="1"/>
</dbReference>
<keyword evidence="2" id="KW-0646">Protease inhibitor</keyword>
<dbReference type="InterPro" id="IPR023796">
    <property type="entry name" value="Serpin_dom"/>
</dbReference>
<evidence type="ECO:0000256" key="1">
    <source>
        <dbReference type="ARBA" id="ARBA00009500"/>
    </source>
</evidence>
<dbReference type="InterPro" id="IPR036186">
    <property type="entry name" value="Serpin_sf"/>
</dbReference>
<gene>
    <name evidence="6" type="ORF">NQ317_000240</name>
</gene>
<dbReference type="PANTHER" id="PTHR11461">
    <property type="entry name" value="SERINE PROTEASE INHIBITOR, SERPIN"/>
    <property type="match status" value="1"/>
</dbReference>
<sequence length="341" mass="39071">MDESISNIINGISSTSRSIVSNASKLKKNFIFSPISLHELLGLMAHDPGVKQEAFTRTSILSDIDDVVMYYKDVLNWINSTGNETLSIKNKAFPAETFEFRELFRRLLVKNYLFELNPADSSGDLLVNKINTWVEETTNKKIANFIEANTLENSLRLALLNDVNFDGKWAEPFNSAKTAPGTFYLNDNETVQVEMMKTKREVYYKYLEYNNVQILQLPFVNDDISLFAVLQDKNVDVTEGAGWDNFFYYLDDLEKEEVNISLPKFKIEVADDYMNILKEMGLKEELENSNLFGVFNNDEWLNFSRIYEKGFIDINEEGSQIASGTIFTFVPSNADEKCIIP</sequence>
<evidence type="ECO:0000256" key="3">
    <source>
        <dbReference type="ARBA" id="ARBA00022900"/>
    </source>
</evidence>
<feature type="domain" description="Serpin" evidence="5">
    <location>
        <begin position="14"/>
        <end position="341"/>
    </location>
</feature>
<reference evidence="6" key="1">
    <citation type="journal article" date="2023" name="Insect Mol. Biol.">
        <title>Genome sequencing provides insights into the evolution of gene families encoding plant cell wall-degrading enzymes in longhorned beetles.</title>
        <authorList>
            <person name="Shin N.R."/>
            <person name="Okamura Y."/>
            <person name="Kirsch R."/>
            <person name="Pauchet Y."/>
        </authorList>
    </citation>
    <scope>NUCLEOTIDE SEQUENCE</scope>
    <source>
        <strain evidence="6">MMC_N1</strain>
    </source>
</reference>
<dbReference type="Pfam" id="PF00079">
    <property type="entry name" value="Serpin"/>
    <property type="match status" value="1"/>
</dbReference>
<comment type="caution">
    <text evidence="6">The sequence shown here is derived from an EMBL/GenBank/DDBJ whole genome shotgun (WGS) entry which is preliminary data.</text>
</comment>
<evidence type="ECO:0000256" key="2">
    <source>
        <dbReference type="ARBA" id="ARBA00022690"/>
    </source>
</evidence>
<dbReference type="Proteomes" id="UP001162164">
    <property type="component" value="Unassembled WGS sequence"/>
</dbReference>
<dbReference type="EMBL" id="JAPWTJ010000186">
    <property type="protein sequence ID" value="KAJ8981373.1"/>
    <property type="molecule type" value="Genomic_DNA"/>
</dbReference>
<protein>
    <recommendedName>
        <fullName evidence="5">Serpin domain-containing protein</fullName>
    </recommendedName>
</protein>
<name>A0ABQ9JTM2_9CUCU</name>
<dbReference type="SMART" id="SM00093">
    <property type="entry name" value="SERPIN"/>
    <property type="match status" value="1"/>
</dbReference>
<evidence type="ECO:0000313" key="7">
    <source>
        <dbReference type="Proteomes" id="UP001162164"/>
    </source>
</evidence>
<keyword evidence="7" id="KW-1185">Reference proteome</keyword>
<evidence type="ECO:0000313" key="6">
    <source>
        <dbReference type="EMBL" id="KAJ8981373.1"/>
    </source>
</evidence>
<keyword evidence="3" id="KW-0722">Serine protease inhibitor</keyword>
<dbReference type="SUPFAM" id="SSF56574">
    <property type="entry name" value="Serpins"/>
    <property type="match status" value="1"/>
</dbReference>
<evidence type="ECO:0000256" key="4">
    <source>
        <dbReference type="RuleBase" id="RU000411"/>
    </source>
</evidence>